<proteinExistence type="predicted"/>
<protein>
    <recommendedName>
        <fullName evidence="2">Rab-GAP TBC domain-containing protein</fullName>
    </recommendedName>
</protein>
<sequence>MPPITSRQSVPSGKVELLYVKSKVYLHPTKRAQDNIPGYLSISRPSTNGTNDELLLSFTPESMLVPSEKETFSQADLSLQTLSANVSGAIYVRTPLVSCLSSYAFSLPLGSLYLVQARPPRLNLWYGLMVLNTLHNVDKLPVIFFHDDESPSTQQAQSRQNKKFDPFASGSNLKFRTSDLPWGGDEFLDVVSRYAVLEKSTLERSTFLVNPSSADRLNFMPPTSGASLNKDTANTLGKTLNGMKWKVLETFASLSTLAKTTVTDIVDERNSALPLPVKHMLKKPEVASLANDFDGARIYLAKWAMSIQEEALKLNDQSTFILGDGEDDWGIVATRRKPVTRVEWDSFFDSSGRLRITDHEVREAIFHGSIDASVDQALRGEIWLFLLEVYPWDTSLAERSVVLESYKTSYQELKAKWEQDEVKQETDLFKDQIFRICKDVKRTDRNLVLFQSPKPENGEEFDDDDVLNVRHPHLLRLKNILLTYNEYNLNLGYVQGMNDLLSPVYLALYDLVALTFWMFAKYMDIMERNFLRDQLGIKQQIETLNELINLMLPQFYQHLIKCNANHLFFLFRMLLVWFKREFLLLDDVLSLWDVMFTRFYSSLYQLFIVLALLQKHESIMMDYLTEDYEILKYVNDLAMNEHDIDDILIRAEKLFLKFRRVVYQADRGDGKQEFLTVSPNLRNLLKRTIILQKEVPRPEGVLGG</sequence>
<dbReference type="Gene3D" id="1.10.472.80">
    <property type="entry name" value="Ypt/Rab-GAP domain of gyp1p, domain 3"/>
    <property type="match status" value="1"/>
</dbReference>
<dbReference type="PANTHER" id="PTHR22957:SF502">
    <property type="entry name" value="SMALL G PROTEIN SIGNALING MODULATOR 2-RELATED"/>
    <property type="match status" value="1"/>
</dbReference>
<dbReference type="SMART" id="SM00164">
    <property type="entry name" value="TBC"/>
    <property type="match status" value="1"/>
</dbReference>
<dbReference type="SUPFAM" id="SSF47923">
    <property type="entry name" value="Ypt/Rab-GAP domain of gyp1p"/>
    <property type="match status" value="2"/>
</dbReference>
<dbReference type="AlphaFoldDB" id="A0A1E3QNC1"/>
<keyword evidence="4" id="KW-1185">Reference proteome</keyword>
<dbReference type="Pfam" id="PF00566">
    <property type="entry name" value="RabGAP-TBC"/>
    <property type="match status" value="1"/>
</dbReference>
<dbReference type="GO" id="GO:0005770">
    <property type="term" value="C:late endosome"/>
    <property type="evidence" value="ECO:0007669"/>
    <property type="project" value="EnsemblFungi"/>
</dbReference>
<keyword evidence="1" id="KW-0343">GTPase activation</keyword>
<reference evidence="4" key="1">
    <citation type="submission" date="2016-05" db="EMBL/GenBank/DDBJ databases">
        <title>Comparative genomics of biotechnologically important yeasts.</title>
        <authorList>
            <consortium name="DOE Joint Genome Institute"/>
            <person name="Riley R."/>
            <person name="Haridas S."/>
            <person name="Wolfe K.H."/>
            <person name="Lopes M.R."/>
            <person name="Hittinger C.T."/>
            <person name="Goker M."/>
            <person name="Salamov A."/>
            <person name="Wisecaver J."/>
            <person name="Long T.M."/>
            <person name="Aerts A.L."/>
            <person name="Barry K."/>
            <person name="Choi C."/>
            <person name="Clum A."/>
            <person name="Coughlan A.Y."/>
            <person name="Deshpande S."/>
            <person name="Douglass A.P."/>
            <person name="Hanson S.J."/>
            <person name="Klenk H.-P."/>
            <person name="Labutti K."/>
            <person name="Lapidus A."/>
            <person name="Lindquist E."/>
            <person name="Lipzen A."/>
            <person name="Meier-Kolthoff J.P."/>
            <person name="Ohm R.A."/>
            <person name="Otillar R.P."/>
            <person name="Pangilinan J."/>
            <person name="Peng Y."/>
            <person name="Rokas A."/>
            <person name="Rosa C.A."/>
            <person name="Scheuner C."/>
            <person name="Sibirny A.A."/>
            <person name="Slot J.C."/>
            <person name="Stielow J.B."/>
            <person name="Sun H."/>
            <person name="Kurtzman C.P."/>
            <person name="Blackwell M."/>
            <person name="Grigoriev I.V."/>
            <person name="Jeffries T.W."/>
        </authorList>
    </citation>
    <scope>NUCLEOTIDE SEQUENCE [LARGE SCALE GENOMIC DNA]</scope>
    <source>
        <strain evidence="4">NRRL Y-12698</strain>
    </source>
</reference>
<evidence type="ECO:0000259" key="2">
    <source>
        <dbReference type="PROSITE" id="PS50086"/>
    </source>
</evidence>
<accession>A0A1E3QNC1</accession>
<dbReference type="PANTHER" id="PTHR22957">
    <property type="entry name" value="TBC1 DOMAIN FAMILY MEMBER GTPASE-ACTIVATING PROTEIN"/>
    <property type="match status" value="1"/>
</dbReference>
<evidence type="ECO:0000256" key="1">
    <source>
        <dbReference type="ARBA" id="ARBA00022468"/>
    </source>
</evidence>
<dbReference type="GO" id="GO:0005096">
    <property type="term" value="F:GTPase activator activity"/>
    <property type="evidence" value="ECO:0007669"/>
    <property type="project" value="UniProtKB-KW"/>
</dbReference>
<dbReference type="PROSITE" id="PS50086">
    <property type="entry name" value="TBC_RABGAP"/>
    <property type="match status" value="1"/>
</dbReference>
<dbReference type="Gene3D" id="1.10.8.270">
    <property type="entry name" value="putative rabgap domain of human tbc1 domain family member 14 like domains"/>
    <property type="match status" value="1"/>
</dbReference>
<dbReference type="STRING" id="984486.A0A1E3QNC1"/>
<dbReference type="OrthoDB" id="10264062at2759"/>
<feature type="domain" description="Rab-GAP TBC" evidence="2">
    <location>
        <begin position="373"/>
        <end position="599"/>
    </location>
</feature>
<evidence type="ECO:0000313" key="3">
    <source>
        <dbReference type="EMBL" id="ODQ79138.1"/>
    </source>
</evidence>
<dbReference type="GO" id="GO:0032889">
    <property type="term" value="P:regulation of vacuole fusion, non-autophagic"/>
    <property type="evidence" value="ECO:0007669"/>
    <property type="project" value="EnsemblFungi"/>
</dbReference>
<dbReference type="GeneID" id="30149718"/>
<dbReference type="GO" id="GO:0016192">
    <property type="term" value="P:vesicle-mediated transport"/>
    <property type="evidence" value="ECO:0007669"/>
    <property type="project" value="EnsemblFungi"/>
</dbReference>
<dbReference type="EMBL" id="KV454433">
    <property type="protein sequence ID" value="ODQ79138.1"/>
    <property type="molecule type" value="Genomic_DNA"/>
</dbReference>
<gene>
    <name evidence="3" type="ORF">BABINDRAFT_38280</name>
</gene>
<evidence type="ECO:0000313" key="4">
    <source>
        <dbReference type="Proteomes" id="UP000094336"/>
    </source>
</evidence>
<name>A0A1E3QNC1_9ASCO</name>
<dbReference type="RefSeq" id="XP_018984466.1">
    <property type="nucleotide sequence ID" value="XM_019131865.1"/>
</dbReference>
<dbReference type="InterPro" id="IPR000195">
    <property type="entry name" value="Rab-GAP-TBC_dom"/>
</dbReference>
<dbReference type="Proteomes" id="UP000094336">
    <property type="component" value="Unassembled WGS sequence"/>
</dbReference>
<organism evidence="3 4">
    <name type="scientific">Babjeviella inositovora NRRL Y-12698</name>
    <dbReference type="NCBI Taxonomy" id="984486"/>
    <lineage>
        <taxon>Eukaryota</taxon>
        <taxon>Fungi</taxon>
        <taxon>Dikarya</taxon>
        <taxon>Ascomycota</taxon>
        <taxon>Saccharomycotina</taxon>
        <taxon>Pichiomycetes</taxon>
        <taxon>Serinales incertae sedis</taxon>
        <taxon>Babjeviella</taxon>
    </lineage>
</organism>
<dbReference type="InterPro" id="IPR035969">
    <property type="entry name" value="Rab-GAP_TBC_sf"/>
</dbReference>